<feature type="compositionally biased region" description="Acidic residues" evidence="1">
    <location>
        <begin position="39"/>
        <end position="52"/>
    </location>
</feature>
<evidence type="ECO:0000313" key="2">
    <source>
        <dbReference type="EMBL" id="KNE90777.1"/>
    </source>
</evidence>
<reference evidence="3" key="1">
    <citation type="submission" date="2014-03" db="EMBL/GenBank/DDBJ databases">
        <title>The Genome Sequence of Puccinia striiformis f. sp. tritici PST-78.</title>
        <authorList>
            <consortium name="The Broad Institute Genome Sequencing Platform"/>
            <person name="Cuomo C."/>
            <person name="Hulbert S."/>
            <person name="Chen X."/>
            <person name="Walker B."/>
            <person name="Young S.K."/>
            <person name="Zeng Q."/>
            <person name="Gargeya S."/>
            <person name="Fitzgerald M."/>
            <person name="Haas B."/>
            <person name="Abouelleil A."/>
            <person name="Alvarado L."/>
            <person name="Arachchi H.M."/>
            <person name="Berlin A.M."/>
            <person name="Chapman S.B."/>
            <person name="Goldberg J."/>
            <person name="Griggs A."/>
            <person name="Gujja S."/>
            <person name="Hansen M."/>
            <person name="Howarth C."/>
            <person name="Imamovic A."/>
            <person name="Larimer J."/>
            <person name="McCowan C."/>
            <person name="Montmayeur A."/>
            <person name="Murphy C."/>
            <person name="Neiman D."/>
            <person name="Pearson M."/>
            <person name="Priest M."/>
            <person name="Roberts A."/>
            <person name="Saif S."/>
            <person name="Shea T."/>
            <person name="Sisk P."/>
            <person name="Sykes S."/>
            <person name="Wortman J."/>
            <person name="Nusbaum C."/>
            <person name="Birren B."/>
        </authorList>
    </citation>
    <scope>NUCLEOTIDE SEQUENCE [LARGE SCALE GENOMIC DNA]</scope>
    <source>
        <strain evidence="3">race PST-78</strain>
    </source>
</reference>
<feature type="compositionally biased region" description="Polar residues" evidence="1">
    <location>
        <begin position="29"/>
        <end position="38"/>
    </location>
</feature>
<gene>
    <name evidence="2" type="ORF">PSTG_15783</name>
</gene>
<feature type="region of interest" description="Disordered" evidence="1">
    <location>
        <begin position="1"/>
        <end position="65"/>
    </location>
</feature>
<dbReference type="Proteomes" id="UP000054564">
    <property type="component" value="Unassembled WGS sequence"/>
</dbReference>
<proteinExistence type="predicted"/>
<evidence type="ECO:0000256" key="1">
    <source>
        <dbReference type="SAM" id="MobiDB-lite"/>
    </source>
</evidence>
<feature type="compositionally biased region" description="Basic residues" evidence="1">
    <location>
        <begin position="16"/>
        <end position="28"/>
    </location>
</feature>
<keyword evidence="3" id="KW-1185">Reference proteome</keyword>
<organism evidence="2 3">
    <name type="scientific">Puccinia striiformis f. sp. tritici PST-78</name>
    <dbReference type="NCBI Taxonomy" id="1165861"/>
    <lineage>
        <taxon>Eukaryota</taxon>
        <taxon>Fungi</taxon>
        <taxon>Dikarya</taxon>
        <taxon>Basidiomycota</taxon>
        <taxon>Pucciniomycotina</taxon>
        <taxon>Pucciniomycetes</taxon>
        <taxon>Pucciniales</taxon>
        <taxon>Pucciniaceae</taxon>
        <taxon>Puccinia</taxon>
    </lineage>
</organism>
<accession>A0A0L0UUQ4</accession>
<evidence type="ECO:0000313" key="3">
    <source>
        <dbReference type="Proteomes" id="UP000054564"/>
    </source>
</evidence>
<name>A0A0L0UUQ4_9BASI</name>
<dbReference type="OrthoDB" id="2506794at2759"/>
<sequence>MPPKSKQPARQTMKNNKVKTKARVHKRTSSPIDPSPENSGDDQESQDQSSEEETPRLDMKNLLKALENQSKQKSVKKQNLIFQEIESVLQEGLVNRLDNLIQAQETELEAIVSDYFTSKTQIEDQKDKVIIEIIKQQQSMQSVLKQLEDNLSKYIEEAEGKTSSTVQRIAQLDRQRKKKAHEYLNT</sequence>
<protein>
    <submittedName>
        <fullName evidence="2">Uncharacterized protein</fullName>
    </submittedName>
</protein>
<comment type="caution">
    <text evidence="2">The sequence shown here is derived from an EMBL/GenBank/DDBJ whole genome shotgun (WGS) entry which is preliminary data.</text>
</comment>
<dbReference type="EMBL" id="AJIL01000237">
    <property type="protein sequence ID" value="KNE90777.1"/>
    <property type="molecule type" value="Genomic_DNA"/>
</dbReference>
<dbReference type="AlphaFoldDB" id="A0A0L0UUQ4"/>